<protein>
    <submittedName>
        <fullName evidence="1">Acriflavin resistance protein</fullName>
    </submittedName>
</protein>
<gene>
    <name evidence="1" type="ORF">MNBD_GAMMA01-223</name>
</gene>
<sequence length="1040" mass="114013">MKKLTNWRKGIIYWFAINPVAANLLMAIILIVGLVSVSSTRKEMFPSTAINMISITVAFPGAAPVEVEEGVCLKIEQSLTTINGIDKITCSAAENIGTTIIEVDDNYDLGDVTNDIKNKIDGINSFPEQVEKPIISQIDTHMQAIFVSLYGDVTDKQLRSYAFDVRDEIIDIAGISSATVVGANDLEVSIEVSEKTLRKYQLTFDEIALAIRSSSLDLPAGAIKSKKGDVLLRALGKADTKDDFGNIVIRSFANGTNLKLQDIATITDGFAESSRFSTFDGERAISIQIDAIGDDDILDVTAKVKQYVADKQAQLPENMNMSHWSDISYYVNGRIDLMTKNMLLGSIMVLLILTLFLRLKVAFWVMVGLPVAFLGTFIVMSYVGVTINMLSLFGFILVLGVVVDDAIVIGESAYKEIQDKGHSIENVVKGAQAVALPATFGVLTTIAAFIPLLFVGTIFGSFFEAIGWVVILSLLFSLIESKLILPSHLSHMKISDVETKKPGVLLRVQRKVNYLLDRLIKNGYQPLLHKAVRRPFLATLIFICILILAIGMLRNGIVRFVMNPSFTADFIFAQVKMTEGTSDAITETALAKIEQGILDIDTEYSQASGQQNGLIVEHISLSKQNQLDGILIVELIKEDIILNGDEVLKLWSEKVGQITGAEVLAFGSLIGPGDGPEIAFKLTSDNIAELKLASTELADKISEYQGVTDVRNSMKEGKDEVQLNLKPRGHNLGLTQRDLANQVRQAFYGEEIQRLQREVDEVKVMLKYPLSERETMATLDSMRIRLKDGTAIPITSVANISIGKASDVIIRIDRKRASTISGDADLKVADPNGIMAELKSDGGFMEQLQTKYPSVKSAPDGVAKEMAELGESMLKGFFIAMLFIYMLMAIPLKSYTQPLIIMMVIPFGITGAILGHWITGYTMSMISLFGVIALGGVVVNDSLVMVDFINKYRQQGHTTLEAAMAAGTRRFRAILLTSLTTFFGLLPMLLETSLQAKVIIPMAVSLAFGILFATVITLILIPVWYVILERFKGSEAVKNL</sequence>
<dbReference type="SUPFAM" id="SSF82714">
    <property type="entry name" value="Multidrug efflux transporter AcrB TolC docking domain, DN and DC subdomains"/>
    <property type="match status" value="2"/>
</dbReference>
<evidence type="ECO:0000313" key="1">
    <source>
        <dbReference type="EMBL" id="VAW40217.1"/>
    </source>
</evidence>
<dbReference type="Gene3D" id="3.30.70.1320">
    <property type="entry name" value="Multidrug efflux transporter AcrB pore domain like"/>
    <property type="match status" value="1"/>
</dbReference>
<dbReference type="SUPFAM" id="SSF82866">
    <property type="entry name" value="Multidrug efflux transporter AcrB transmembrane domain"/>
    <property type="match status" value="2"/>
</dbReference>
<dbReference type="SUPFAM" id="SSF82693">
    <property type="entry name" value="Multidrug efflux transporter AcrB pore domain, PN1, PN2, PC1 and PC2 subdomains"/>
    <property type="match status" value="2"/>
</dbReference>
<proteinExistence type="predicted"/>
<dbReference type="PANTHER" id="PTHR32063:SF33">
    <property type="entry name" value="RND SUPERFAMILY EFFLUX PUMP PERMEASE COMPONENT"/>
    <property type="match status" value="1"/>
</dbReference>
<dbReference type="Gene3D" id="3.30.70.1440">
    <property type="entry name" value="Multidrug efflux transporter AcrB pore domain"/>
    <property type="match status" value="1"/>
</dbReference>
<organism evidence="1">
    <name type="scientific">hydrothermal vent metagenome</name>
    <dbReference type="NCBI Taxonomy" id="652676"/>
    <lineage>
        <taxon>unclassified sequences</taxon>
        <taxon>metagenomes</taxon>
        <taxon>ecological metagenomes</taxon>
    </lineage>
</organism>
<dbReference type="AlphaFoldDB" id="A0A3B0VPB6"/>
<name>A0A3B0VPB6_9ZZZZ</name>
<dbReference type="Gene3D" id="3.30.2090.10">
    <property type="entry name" value="Multidrug efflux transporter AcrB TolC docking domain, DN and DC subdomains"/>
    <property type="match status" value="2"/>
</dbReference>
<dbReference type="Pfam" id="PF00873">
    <property type="entry name" value="ACR_tran"/>
    <property type="match status" value="1"/>
</dbReference>
<dbReference type="InterPro" id="IPR001036">
    <property type="entry name" value="Acrflvin-R"/>
</dbReference>
<dbReference type="EMBL" id="UOEW01000260">
    <property type="protein sequence ID" value="VAW40217.1"/>
    <property type="molecule type" value="Genomic_DNA"/>
</dbReference>
<dbReference type="GO" id="GO:0042910">
    <property type="term" value="F:xenobiotic transmembrane transporter activity"/>
    <property type="evidence" value="ECO:0007669"/>
    <property type="project" value="TreeGrafter"/>
</dbReference>
<dbReference type="Gene3D" id="1.20.1640.10">
    <property type="entry name" value="Multidrug efflux transporter AcrB transmembrane domain"/>
    <property type="match status" value="2"/>
</dbReference>
<reference evidence="1" key="1">
    <citation type="submission" date="2018-06" db="EMBL/GenBank/DDBJ databases">
        <authorList>
            <person name="Zhirakovskaya E."/>
        </authorList>
    </citation>
    <scope>NUCLEOTIDE SEQUENCE</scope>
</reference>
<dbReference type="PANTHER" id="PTHR32063">
    <property type="match status" value="1"/>
</dbReference>
<dbReference type="Gene3D" id="3.30.70.1430">
    <property type="entry name" value="Multidrug efflux transporter AcrB pore domain"/>
    <property type="match status" value="2"/>
</dbReference>
<dbReference type="GO" id="GO:0005886">
    <property type="term" value="C:plasma membrane"/>
    <property type="evidence" value="ECO:0007669"/>
    <property type="project" value="TreeGrafter"/>
</dbReference>
<dbReference type="InterPro" id="IPR027463">
    <property type="entry name" value="AcrB_DN_DC_subdom"/>
</dbReference>
<accession>A0A3B0VPB6</accession>
<dbReference type="PRINTS" id="PR00702">
    <property type="entry name" value="ACRIFLAVINRP"/>
</dbReference>